<evidence type="ECO:0000256" key="3">
    <source>
        <dbReference type="HAMAP-Rule" id="MF_01467"/>
    </source>
</evidence>
<dbReference type="GO" id="GO:0005737">
    <property type="term" value="C:cytoplasm"/>
    <property type="evidence" value="ECO:0007669"/>
    <property type="project" value="UniProtKB-SubCell"/>
</dbReference>
<reference evidence="5 6" key="1">
    <citation type="submission" date="2014-07" db="EMBL/GenBank/DDBJ databases">
        <title>Methanogenic archaea and the global carbon cycle.</title>
        <authorList>
            <person name="Henriksen J.R."/>
            <person name="Luke J."/>
            <person name="Reinhart S."/>
            <person name="Benedict M.N."/>
            <person name="Youngblut N.D."/>
            <person name="Metcalf M.E."/>
            <person name="Whitaker R.J."/>
            <person name="Metcalf W.W."/>
        </authorList>
    </citation>
    <scope>NUCLEOTIDE SEQUENCE [LARGE SCALE GENOMIC DNA]</scope>
    <source>
        <strain evidence="5 6">Wiesmoor</strain>
    </source>
</reference>
<dbReference type="KEGG" id="mbw:MSBRW_3098"/>
<comment type="catalytic activity">
    <reaction evidence="3">
        <text>IMP + diphosphate = hypoxanthine + 5-phospho-alpha-D-ribose 1-diphosphate</text>
        <dbReference type="Rhea" id="RHEA:17973"/>
        <dbReference type="ChEBI" id="CHEBI:17368"/>
        <dbReference type="ChEBI" id="CHEBI:33019"/>
        <dbReference type="ChEBI" id="CHEBI:58017"/>
        <dbReference type="ChEBI" id="CHEBI:58053"/>
        <dbReference type="EC" id="2.4.2.8"/>
    </reaction>
</comment>
<comment type="similarity">
    <text evidence="3">Belongs to the purine/pyrimidine phosphoribosyltransferase family. Archaeal HPRT subfamily.</text>
</comment>
<dbReference type="GO" id="GO:0032264">
    <property type="term" value="P:IMP salvage"/>
    <property type="evidence" value="ECO:0007669"/>
    <property type="project" value="UniProtKB-UniRule"/>
</dbReference>
<dbReference type="Proteomes" id="UP000033038">
    <property type="component" value="Chromosome"/>
</dbReference>
<dbReference type="CDD" id="cd06223">
    <property type="entry name" value="PRTases_typeI"/>
    <property type="match status" value="1"/>
</dbReference>
<dbReference type="PANTHER" id="PTHR43864:SF1">
    <property type="entry name" value="XANTHINE PHOSPHORIBOSYLTRANSFERASE"/>
    <property type="match status" value="1"/>
</dbReference>
<comment type="pathway">
    <text evidence="3">Purine metabolism; IMP biosynthesis via salvage pathway; IMP from hypoxanthine: step 1/1.</text>
</comment>
<dbReference type="SMR" id="A0A0E3LM39"/>
<dbReference type="HAMAP" id="MF_01467">
    <property type="entry name" value="Hypx_phosphoribosyltr"/>
    <property type="match status" value="1"/>
</dbReference>
<keyword evidence="3" id="KW-0963">Cytoplasm</keyword>
<dbReference type="Pfam" id="PF00156">
    <property type="entry name" value="Pribosyltran"/>
    <property type="match status" value="1"/>
</dbReference>
<evidence type="ECO:0000313" key="6">
    <source>
        <dbReference type="Proteomes" id="UP000033038"/>
    </source>
</evidence>
<proteinExistence type="inferred from homology"/>
<protein>
    <recommendedName>
        <fullName evidence="3">Hypoxanthine/guanine phosphoribosyltransferase</fullName>
        <shortName evidence="3">HGPRTase</shortName>
        <ecNumber evidence="3">2.4.2.8</ecNumber>
    </recommendedName>
</protein>
<gene>
    <name evidence="3" type="primary">hpt</name>
    <name evidence="5" type="ORF">MSBRW_3098</name>
</gene>
<keyword evidence="2 3" id="KW-0660">Purine salvage</keyword>
<dbReference type="Gene3D" id="3.40.50.2020">
    <property type="match status" value="1"/>
</dbReference>
<evidence type="ECO:0000256" key="1">
    <source>
        <dbReference type="ARBA" id="ARBA00022679"/>
    </source>
</evidence>
<dbReference type="EC" id="2.4.2.8" evidence="3"/>
<comment type="subunit">
    <text evidence="3">Homodimer.</text>
</comment>
<name>A0A0E3LM39_METBA</name>
<dbReference type="PATRIC" id="fig|1434109.4.peg.4032"/>
<dbReference type="RefSeq" id="WP_011306624.1">
    <property type="nucleotide sequence ID" value="NZ_CP009526.1"/>
</dbReference>
<dbReference type="GO" id="GO:0004422">
    <property type="term" value="F:hypoxanthine phosphoribosyltransferase activity"/>
    <property type="evidence" value="ECO:0007669"/>
    <property type="project" value="UniProtKB-UniRule"/>
</dbReference>
<comment type="function">
    <text evidence="3">Catalyzes a salvage reaction resulting in the formation of IMP that is energically less costly than de novo synthesis.</text>
</comment>
<dbReference type="GO" id="GO:0006166">
    <property type="term" value="P:purine ribonucleoside salvage"/>
    <property type="evidence" value="ECO:0007669"/>
    <property type="project" value="UniProtKB-KW"/>
</dbReference>
<dbReference type="AlphaFoldDB" id="A0A0E3LM39"/>
<comment type="catalytic activity">
    <reaction evidence="3">
        <text>GMP + diphosphate = guanine + 5-phospho-alpha-D-ribose 1-diphosphate</text>
        <dbReference type="Rhea" id="RHEA:25424"/>
        <dbReference type="ChEBI" id="CHEBI:16235"/>
        <dbReference type="ChEBI" id="CHEBI:33019"/>
        <dbReference type="ChEBI" id="CHEBI:58017"/>
        <dbReference type="ChEBI" id="CHEBI:58115"/>
    </reaction>
</comment>
<dbReference type="UniPathway" id="UPA00591">
    <property type="reaction ID" value="UER00648"/>
</dbReference>
<dbReference type="HOGENOM" id="CLU_126376_0_0_2"/>
<accession>A0A0E3LM39</accession>
<sequence length="190" mass="20788">MLEKLKTSLINSPVIKRGEYNYFIHPISDGVPSIDPHMVEEIAEYILQITDIKKVDTILTIEAMGIPVANALSLKTGIPLTIVRKRPYFLEGEVELSQRTGYSKGALYINGLKKGDRVIIVDDVISTGGTLIALVKALKTIGVEIQDVISVIGRGTGYLQLKELGVEPKILVTIDVSEKGVEIKNVFGNE</sequence>
<dbReference type="PANTHER" id="PTHR43864">
    <property type="entry name" value="HYPOXANTHINE/GUANINE PHOSPHORIBOSYLTRANSFERASE"/>
    <property type="match status" value="1"/>
</dbReference>
<dbReference type="InterPro" id="IPR050118">
    <property type="entry name" value="Pur/Pyrimidine_PRTase"/>
</dbReference>
<dbReference type="NCBIfam" id="NF002635">
    <property type="entry name" value="PRK02304.1-4"/>
    <property type="match status" value="1"/>
</dbReference>
<dbReference type="GO" id="GO:0052657">
    <property type="term" value="F:guanine phosphoribosyltransferase activity"/>
    <property type="evidence" value="ECO:0007669"/>
    <property type="project" value="RHEA"/>
</dbReference>
<feature type="domain" description="Phosphoribosyltransferase" evidence="4">
    <location>
        <begin position="36"/>
        <end position="159"/>
    </location>
</feature>
<dbReference type="InterPro" id="IPR029057">
    <property type="entry name" value="PRTase-like"/>
</dbReference>
<dbReference type="InterPro" id="IPR026597">
    <property type="entry name" value="HGPRTase-like"/>
</dbReference>
<keyword evidence="3 5" id="KW-0328">Glycosyltransferase</keyword>
<evidence type="ECO:0000259" key="4">
    <source>
        <dbReference type="Pfam" id="PF00156"/>
    </source>
</evidence>
<comment type="subcellular location">
    <subcellularLocation>
        <location evidence="3">Cytoplasm</location>
    </subcellularLocation>
</comment>
<evidence type="ECO:0000256" key="2">
    <source>
        <dbReference type="ARBA" id="ARBA00022726"/>
    </source>
</evidence>
<keyword evidence="1 3" id="KW-0808">Transferase</keyword>
<dbReference type="InterPro" id="IPR000836">
    <property type="entry name" value="PRTase_dom"/>
</dbReference>
<dbReference type="NCBIfam" id="NF040646">
    <property type="entry name" value="HPT_Archaea"/>
    <property type="match status" value="1"/>
</dbReference>
<dbReference type="EMBL" id="CP009526">
    <property type="protein sequence ID" value="AKB52351.1"/>
    <property type="molecule type" value="Genomic_DNA"/>
</dbReference>
<organism evidence="5 6">
    <name type="scientific">Methanosarcina barkeri str. Wiesmoor</name>
    <dbReference type="NCBI Taxonomy" id="1434109"/>
    <lineage>
        <taxon>Archaea</taxon>
        <taxon>Methanobacteriati</taxon>
        <taxon>Methanobacteriota</taxon>
        <taxon>Stenosarchaea group</taxon>
        <taxon>Methanomicrobia</taxon>
        <taxon>Methanosarcinales</taxon>
        <taxon>Methanosarcinaceae</taxon>
        <taxon>Methanosarcina</taxon>
    </lineage>
</organism>
<dbReference type="SUPFAM" id="SSF53271">
    <property type="entry name" value="PRTase-like"/>
    <property type="match status" value="1"/>
</dbReference>
<dbReference type="GeneID" id="24824700"/>
<evidence type="ECO:0000313" key="5">
    <source>
        <dbReference type="EMBL" id="AKB52351.1"/>
    </source>
</evidence>